<keyword evidence="4" id="KW-1185">Reference proteome</keyword>
<dbReference type="Proteomes" id="UP000318815">
    <property type="component" value="Unassembled WGS sequence"/>
</dbReference>
<dbReference type="GO" id="GO:0009103">
    <property type="term" value="P:lipopolysaccharide biosynthetic process"/>
    <property type="evidence" value="ECO:0007669"/>
    <property type="project" value="TreeGrafter"/>
</dbReference>
<evidence type="ECO:0000313" key="3">
    <source>
        <dbReference type="EMBL" id="TWV99409.1"/>
    </source>
</evidence>
<comment type="caution">
    <text evidence="3">The sequence shown here is derived from an EMBL/GenBank/DDBJ whole genome shotgun (WGS) entry which is preliminary data.</text>
</comment>
<dbReference type="GO" id="GO:0016757">
    <property type="term" value="F:glycosyltransferase activity"/>
    <property type="evidence" value="ECO:0007669"/>
    <property type="project" value="InterPro"/>
</dbReference>
<name>A0A5C6LSH2_9BACT</name>
<proteinExistence type="predicted"/>
<reference evidence="3 4" key="1">
    <citation type="submission" date="2019-08" db="EMBL/GenBank/DDBJ databases">
        <title>Whole genome sequencing of chitin degrading bacteria Chitinophaga pinensis YS16.</title>
        <authorList>
            <person name="Singh R.P."/>
            <person name="Manchanda G."/>
            <person name="Maurya I.K."/>
            <person name="Joshi N.K."/>
            <person name="Srivastava A.K."/>
        </authorList>
    </citation>
    <scope>NUCLEOTIDE SEQUENCE [LARGE SCALE GENOMIC DNA]</scope>
    <source>
        <strain evidence="3 4">YS-16</strain>
    </source>
</reference>
<gene>
    <name evidence="3" type="ORF">FEF09_16855</name>
</gene>
<dbReference type="InterPro" id="IPR001296">
    <property type="entry name" value="Glyco_trans_1"/>
</dbReference>
<evidence type="ECO:0000313" key="4">
    <source>
        <dbReference type="Proteomes" id="UP000318815"/>
    </source>
</evidence>
<dbReference type="OrthoDB" id="502646at2"/>
<dbReference type="Gene3D" id="3.40.50.2000">
    <property type="entry name" value="Glycogen Phosphorylase B"/>
    <property type="match status" value="2"/>
</dbReference>
<dbReference type="PANTHER" id="PTHR46401">
    <property type="entry name" value="GLYCOSYLTRANSFERASE WBBK-RELATED"/>
    <property type="match status" value="1"/>
</dbReference>
<sequence length="378" mass="43526">MKLFINAANLRFGGGRTVGFNIINYYSSHPAVSSMIVTVPAGCGYERFAANKKVKLLVYDKIYNHAVLKIISNYFLLPLRIAFTKTDFILSLGNIAIPTRKTQFLLIHQAYVAYPESIVWKRIRQNDKPFYRYIMNTLRLIRTNLRFVTMLGVQTESMRSRMSRLYKIPEERIVVIPNAVSYTSGIAPPPRRSETEKEIRLLFIAKYYPHKNYEILYGTGKLIAERKLPIKITVTIDRSENEGSKRFLDTIEQMGLSHIIVNHGNVPLEELGKVYATQDGLFLPTLLESFSGSYIEAMHFRKPIFTSDMDFAHEVCLDSAYYFDPHNPEDIVNKIVDAFNDPNTMEYKLCRGQEILEGSKTWDDIGKFIDDKFLNLAK</sequence>
<feature type="domain" description="Glycosyl transferase family 1" evidence="2">
    <location>
        <begin position="194"/>
        <end position="345"/>
    </location>
</feature>
<evidence type="ECO:0000259" key="2">
    <source>
        <dbReference type="Pfam" id="PF00534"/>
    </source>
</evidence>
<dbReference type="Pfam" id="PF00534">
    <property type="entry name" value="Glycos_transf_1"/>
    <property type="match status" value="1"/>
</dbReference>
<organism evidence="3 4">
    <name type="scientific">Chitinophaga pinensis</name>
    <dbReference type="NCBI Taxonomy" id="79329"/>
    <lineage>
        <taxon>Bacteria</taxon>
        <taxon>Pseudomonadati</taxon>
        <taxon>Bacteroidota</taxon>
        <taxon>Chitinophagia</taxon>
        <taxon>Chitinophagales</taxon>
        <taxon>Chitinophagaceae</taxon>
        <taxon>Chitinophaga</taxon>
    </lineage>
</organism>
<keyword evidence="1 3" id="KW-0808">Transferase</keyword>
<dbReference type="AlphaFoldDB" id="A0A5C6LSH2"/>
<protein>
    <submittedName>
        <fullName evidence="3">Glycosyltransferase family 4 protein</fullName>
    </submittedName>
</protein>
<accession>A0A5C6LSH2</accession>
<evidence type="ECO:0000256" key="1">
    <source>
        <dbReference type="ARBA" id="ARBA00022679"/>
    </source>
</evidence>
<dbReference type="PANTHER" id="PTHR46401:SF2">
    <property type="entry name" value="GLYCOSYLTRANSFERASE WBBK-RELATED"/>
    <property type="match status" value="1"/>
</dbReference>
<dbReference type="SUPFAM" id="SSF53756">
    <property type="entry name" value="UDP-Glycosyltransferase/glycogen phosphorylase"/>
    <property type="match status" value="1"/>
</dbReference>
<dbReference type="EMBL" id="VOHS01000016">
    <property type="protein sequence ID" value="TWV99409.1"/>
    <property type="molecule type" value="Genomic_DNA"/>
</dbReference>
<dbReference type="RefSeq" id="WP_146306201.1">
    <property type="nucleotide sequence ID" value="NZ_VOHS01000016.1"/>
</dbReference>